<keyword evidence="2" id="KW-1185">Reference proteome</keyword>
<feature type="compositionally biased region" description="Low complexity" evidence="1">
    <location>
        <begin position="88"/>
        <end position="111"/>
    </location>
</feature>
<evidence type="ECO:0000256" key="1">
    <source>
        <dbReference type="SAM" id="MobiDB-lite"/>
    </source>
</evidence>
<protein>
    <submittedName>
        <fullName evidence="3">Uncharacterized protein LOC106013259</fullName>
    </submittedName>
</protein>
<dbReference type="InterPro" id="IPR036236">
    <property type="entry name" value="Znf_C2H2_sf"/>
</dbReference>
<dbReference type="GeneID" id="106013259"/>
<feature type="non-terminal residue" evidence="3">
    <location>
        <position position="1"/>
    </location>
</feature>
<dbReference type="SUPFAM" id="SSF57667">
    <property type="entry name" value="beta-beta-alpha zinc fingers"/>
    <property type="match status" value="1"/>
</dbReference>
<name>A0ABM1W1C6_APLCA</name>
<sequence length="133" mass="14592">PTKHVPPAEKRGLPDSLDEEHLYSLLSIEPSKRYKFDLANFRTPSGCLYCSTCDLSLGEEHQFLLHLSSRKHQDKVMGWRRKNKRKTTTTSTTTFVGSSTASGGGAKSKSASSSISRALSEFDALVSSLSRGL</sequence>
<dbReference type="Gene3D" id="3.30.160.60">
    <property type="entry name" value="Classic Zinc Finger"/>
    <property type="match status" value="1"/>
</dbReference>
<reference evidence="3" key="1">
    <citation type="submission" date="2025-08" db="UniProtKB">
        <authorList>
            <consortium name="RefSeq"/>
        </authorList>
    </citation>
    <scope>IDENTIFICATION</scope>
</reference>
<feature type="region of interest" description="Disordered" evidence="1">
    <location>
        <begin position="76"/>
        <end position="111"/>
    </location>
</feature>
<evidence type="ECO:0000313" key="2">
    <source>
        <dbReference type="Proteomes" id="UP000694888"/>
    </source>
</evidence>
<gene>
    <name evidence="3" type="primary">LOC106013259</name>
</gene>
<organism evidence="2 3">
    <name type="scientific">Aplysia californica</name>
    <name type="common">California sea hare</name>
    <dbReference type="NCBI Taxonomy" id="6500"/>
    <lineage>
        <taxon>Eukaryota</taxon>
        <taxon>Metazoa</taxon>
        <taxon>Spiralia</taxon>
        <taxon>Lophotrochozoa</taxon>
        <taxon>Mollusca</taxon>
        <taxon>Gastropoda</taxon>
        <taxon>Heterobranchia</taxon>
        <taxon>Euthyneura</taxon>
        <taxon>Tectipleura</taxon>
        <taxon>Aplysiida</taxon>
        <taxon>Aplysioidea</taxon>
        <taxon>Aplysiidae</taxon>
        <taxon>Aplysia</taxon>
    </lineage>
</organism>
<accession>A0ABM1W1C6</accession>
<feature type="compositionally biased region" description="Basic residues" evidence="1">
    <location>
        <begin position="76"/>
        <end position="87"/>
    </location>
</feature>
<proteinExistence type="predicted"/>
<evidence type="ECO:0000313" key="3">
    <source>
        <dbReference type="RefSeq" id="XP_035828469.1"/>
    </source>
</evidence>
<dbReference type="RefSeq" id="XP_035828469.1">
    <property type="nucleotide sequence ID" value="XM_035972576.1"/>
</dbReference>
<dbReference type="Proteomes" id="UP000694888">
    <property type="component" value="Unplaced"/>
</dbReference>